<reference evidence="1" key="1">
    <citation type="journal article" date="2012" name="PLoS ONE">
        <title>Gene sets for utilization of primary and secondary nutrition supplies in the distal gut of endangered iberian lynx.</title>
        <authorList>
            <person name="Alcaide M."/>
            <person name="Messina E."/>
            <person name="Richter M."/>
            <person name="Bargiela R."/>
            <person name="Peplies J."/>
            <person name="Huws S.A."/>
            <person name="Newbold C.J."/>
            <person name="Golyshin P.N."/>
            <person name="Simon M.A."/>
            <person name="Lopez G."/>
            <person name="Yakimov M.M."/>
            <person name="Ferrer M."/>
        </authorList>
    </citation>
    <scope>NUCLEOTIDE SEQUENCE</scope>
</reference>
<organism evidence="1">
    <name type="scientific">gut metagenome</name>
    <dbReference type="NCBI Taxonomy" id="749906"/>
    <lineage>
        <taxon>unclassified sequences</taxon>
        <taxon>metagenomes</taxon>
        <taxon>organismal metagenomes</taxon>
    </lineage>
</organism>
<dbReference type="EMBL" id="AMCI01003718">
    <property type="protein sequence ID" value="EJW99634.1"/>
    <property type="molecule type" value="Genomic_DNA"/>
</dbReference>
<comment type="caution">
    <text evidence="1">The sequence shown here is derived from an EMBL/GenBank/DDBJ whole genome shotgun (WGS) entry which is preliminary data.</text>
</comment>
<protein>
    <submittedName>
        <fullName evidence="1">Uncharacterized protein</fullName>
    </submittedName>
</protein>
<dbReference type="AlphaFoldDB" id="J9GJ89"/>
<name>J9GJ89_9ZZZZ</name>
<sequence>MNSLTFYGSIQTVHFCAKSFLIWIKSPSAHIFQTGTVLNHAFFLKKRVTFAYDFCDVTNDKLKNALYRIGNLGMKMKMLMQFTHCGPPQNIFHAHPSIVISPNVAHHTPAC</sequence>
<accession>J9GJ89</accession>
<evidence type="ECO:0000313" key="1">
    <source>
        <dbReference type="EMBL" id="EJW99634.1"/>
    </source>
</evidence>
<gene>
    <name evidence="1" type="ORF">EVA_12259</name>
</gene>
<proteinExistence type="predicted"/>